<name>A0ABN2NUD4_9ACTN</name>
<keyword evidence="2" id="KW-1185">Reference proteome</keyword>
<reference evidence="1 2" key="1">
    <citation type="journal article" date="2019" name="Int. J. Syst. Evol. Microbiol.">
        <title>The Global Catalogue of Microorganisms (GCM) 10K type strain sequencing project: providing services to taxonomists for standard genome sequencing and annotation.</title>
        <authorList>
            <consortium name="The Broad Institute Genomics Platform"/>
            <consortium name="The Broad Institute Genome Sequencing Center for Infectious Disease"/>
            <person name="Wu L."/>
            <person name="Ma J."/>
        </authorList>
    </citation>
    <scope>NUCLEOTIDE SEQUENCE [LARGE SCALE GENOMIC DNA]</scope>
    <source>
        <strain evidence="1 2">JCM 13581</strain>
    </source>
</reference>
<accession>A0ABN2NUD4</accession>
<dbReference type="Proteomes" id="UP001501303">
    <property type="component" value="Unassembled WGS sequence"/>
</dbReference>
<evidence type="ECO:0000313" key="2">
    <source>
        <dbReference type="Proteomes" id="UP001501303"/>
    </source>
</evidence>
<comment type="caution">
    <text evidence="1">The sequence shown here is derived from an EMBL/GenBank/DDBJ whole genome shotgun (WGS) entry which is preliminary data.</text>
</comment>
<proteinExistence type="predicted"/>
<sequence length="121" mass="12577">MAAATPGLPFSTRLTVASLTPAWAAMSASRAVTVPDCTGRRSRCPPSRVFCPLSASCGGPAVTSAWPRRKPPETLAGSLAENCRKLFPKDCAPVTFQFRPGAAAARCDGGMTQPSENGHMA</sequence>
<dbReference type="EMBL" id="BAAAMJ010000004">
    <property type="protein sequence ID" value="GAA1897565.1"/>
    <property type="molecule type" value="Genomic_DNA"/>
</dbReference>
<evidence type="ECO:0008006" key="3">
    <source>
        <dbReference type="Google" id="ProtNLM"/>
    </source>
</evidence>
<gene>
    <name evidence="1" type="ORF">GCM10009716_04460</name>
</gene>
<evidence type="ECO:0000313" key="1">
    <source>
        <dbReference type="EMBL" id="GAA1897565.1"/>
    </source>
</evidence>
<protein>
    <recommendedName>
        <fullName evidence="3">Secreted protein</fullName>
    </recommendedName>
</protein>
<organism evidence="1 2">
    <name type="scientific">Streptomyces sodiiphilus</name>
    <dbReference type="NCBI Taxonomy" id="226217"/>
    <lineage>
        <taxon>Bacteria</taxon>
        <taxon>Bacillati</taxon>
        <taxon>Actinomycetota</taxon>
        <taxon>Actinomycetes</taxon>
        <taxon>Kitasatosporales</taxon>
        <taxon>Streptomycetaceae</taxon>
        <taxon>Streptomyces</taxon>
    </lineage>
</organism>